<dbReference type="Pfam" id="PF01847">
    <property type="entry name" value="VHL"/>
    <property type="match status" value="1"/>
</dbReference>
<dbReference type="GO" id="GO:0010468">
    <property type="term" value="P:regulation of gene expression"/>
    <property type="evidence" value="ECO:0007669"/>
    <property type="project" value="UniProtKB-ARBA"/>
</dbReference>
<evidence type="ECO:0000256" key="4">
    <source>
        <dbReference type="ARBA" id="ARBA00004496"/>
    </source>
</evidence>
<organism evidence="18 19">
    <name type="scientific">Periophthalmus magnuspinnatus</name>
    <dbReference type="NCBI Taxonomy" id="409849"/>
    <lineage>
        <taxon>Eukaryota</taxon>
        <taxon>Metazoa</taxon>
        <taxon>Chordata</taxon>
        <taxon>Craniata</taxon>
        <taxon>Vertebrata</taxon>
        <taxon>Euteleostomi</taxon>
        <taxon>Actinopterygii</taxon>
        <taxon>Neopterygii</taxon>
        <taxon>Teleostei</taxon>
        <taxon>Neoteleostei</taxon>
        <taxon>Acanthomorphata</taxon>
        <taxon>Gobiaria</taxon>
        <taxon>Gobiiformes</taxon>
        <taxon>Gobioidei</taxon>
        <taxon>Gobiidae</taxon>
        <taxon>Oxudercinae</taxon>
        <taxon>Periophthalmus</taxon>
    </lineage>
</organism>
<keyword evidence="7" id="KW-1003">Cell membrane</keyword>
<dbReference type="Ensembl" id="ENSPMGT00000010424.1">
    <property type="protein sequence ID" value="ENSPMGP00000009776.1"/>
    <property type="gene ID" value="ENSPMGG00000008094.1"/>
</dbReference>
<evidence type="ECO:0000256" key="2">
    <source>
        <dbReference type="ARBA" id="ARBA00004202"/>
    </source>
</evidence>
<evidence type="ECO:0000256" key="5">
    <source>
        <dbReference type="ARBA" id="ARBA00004906"/>
    </source>
</evidence>
<evidence type="ECO:0000256" key="11">
    <source>
        <dbReference type="ARBA" id="ARBA00023136"/>
    </source>
</evidence>
<keyword evidence="12" id="KW-0539">Nucleus</keyword>
<dbReference type="GO" id="GO:0005634">
    <property type="term" value="C:nucleus"/>
    <property type="evidence" value="ECO:0007669"/>
    <property type="project" value="UniProtKB-SubCell"/>
</dbReference>
<dbReference type="InterPro" id="IPR024048">
    <property type="entry name" value="VHL_alpha_dom"/>
</dbReference>
<dbReference type="Proteomes" id="UP000261520">
    <property type="component" value="Unplaced"/>
</dbReference>
<evidence type="ECO:0000256" key="9">
    <source>
        <dbReference type="ARBA" id="ARBA00022786"/>
    </source>
</evidence>
<comment type="function">
    <text evidence="13">Involved in the ubiquitination and subsequent proteasomal degradation via the von Hippel-Lindau ubiquitination complex. Seems to act as a target recruitment subunit in the E3 ubiquitin ligase complex and recruits hydroxylated hypoxia-inducible factor (HIF) under normoxic conditions. Involved in transcriptional repression through interaction with HIF1A, HIF1AN and histone deacetylases. Ubiquitinates, in an oxygen-responsive manner, ADRB2. Acts as a negative regulator of mTORC1 by promoting ubiquitination and degradation of RPTOR.</text>
</comment>
<evidence type="ECO:0000256" key="6">
    <source>
        <dbReference type="ARBA" id="ARBA00010057"/>
    </source>
</evidence>
<comment type="pathway">
    <text evidence="5">Protein modification; protein ubiquitination.</text>
</comment>
<comment type="similarity">
    <text evidence="6">Belongs to the VHL family.</text>
</comment>
<dbReference type="GO" id="GO:0005783">
    <property type="term" value="C:endoplasmic reticulum"/>
    <property type="evidence" value="ECO:0007669"/>
    <property type="project" value="UniProtKB-SubCell"/>
</dbReference>
<dbReference type="InterPro" id="IPR024053">
    <property type="entry name" value="VHL_beta_dom"/>
</dbReference>
<keyword evidence="11" id="KW-0472">Membrane</keyword>
<sequence>MPQDGEQALPLVRSLNSRIPVSAIFCNRTSRVVRPLWVDFNGEPRPYHDIQPGTGRKVCTFVGHPWLFRDAETDDPMKVNSKELFLPTPVASGNPTMANITLPVYTLKDRALQVIRRLVRPEDFRMLEIARCLHEELEDKPSTVRDLRRMNQRVEQHLLDTIQGRDGT</sequence>
<comment type="subcellular location">
    <subcellularLocation>
        <location evidence="2">Cell membrane</location>
        <topology evidence="2">Peripheral membrane protein</topology>
    </subcellularLocation>
    <subcellularLocation>
        <location evidence="4">Cytoplasm</location>
    </subcellularLocation>
    <subcellularLocation>
        <location evidence="3">Endoplasmic reticulum</location>
    </subcellularLocation>
    <subcellularLocation>
        <location evidence="1">Nucleus</location>
    </subcellularLocation>
</comment>
<dbReference type="Gene3D" id="2.60.40.780">
    <property type="entry name" value="von Hippel-Lindau disease tumour suppressor, beta domain"/>
    <property type="match status" value="1"/>
</dbReference>
<proteinExistence type="inferred from homology"/>
<protein>
    <recommendedName>
        <fullName evidence="14">von Hippel-Lindau disease tumor suppressor</fullName>
    </recommendedName>
    <alternativeName>
        <fullName evidence="15">pVHL</fullName>
    </alternativeName>
</protein>
<evidence type="ECO:0000313" key="18">
    <source>
        <dbReference type="Ensembl" id="ENSPMGP00000009776.1"/>
    </source>
</evidence>
<feature type="domain" description="von Hippel-Lindau disease tumour suppressor beta" evidence="16">
    <location>
        <begin position="12"/>
        <end position="90"/>
    </location>
</feature>
<name>A0A3B3ZZU7_9GOBI</name>
<dbReference type="FunFam" id="1.10.750.10:FF:000001">
    <property type="entry name" value="von Hippel-Lindau disease tumor suppressor"/>
    <property type="match status" value="1"/>
</dbReference>
<keyword evidence="8" id="KW-0963">Cytoplasm</keyword>
<evidence type="ECO:0000256" key="13">
    <source>
        <dbReference type="ARBA" id="ARBA00059036"/>
    </source>
</evidence>
<dbReference type="InterPro" id="IPR022772">
    <property type="entry name" value="VHL_tumour_suppress_b/a_dom"/>
</dbReference>
<dbReference type="InterPro" id="IPR037139">
    <property type="entry name" value="VHL_alpha_dom_sf"/>
</dbReference>
<dbReference type="CDD" id="cd05468">
    <property type="entry name" value="pVHL"/>
    <property type="match status" value="1"/>
</dbReference>
<dbReference type="InterPro" id="IPR037140">
    <property type="entry name" value="VHL_beta_dom_sf"/>
</dbReference>
<dbReference type="Pfam" id="PF17211">
    <property type="entry name" value="VHL_C"/>
    <property type="match status" value="1"/>
</dbReference>
<dbReference type="SUPFAM" id="SSF49468">
    <property type="entry name" value="VHL"/>
    <property type="match status" value="1"/>
</dbReference>
<evidence type="ECO:0000256" key="14">
    <source>
        <dbReference type="ARBA" id="ARBA00072532"/>
    </source>
</evidence>
<reference evidence="18" key="2">
    <citation type="submission" date="2025-09" db="UniProtKB">
        <authorList>
            <consortium name="Ensembl"/>
        </authorList>
    </citation>
    <scope>IDENTIFICATION</scope>
</reference>
<evidence type="ECO:0000256" key="7">
    <source>
        <dbReference type="ARBA" id="ARBA00022475"/>
    </source>
</evidence>
<dbReference type="STRING" id="409849.ENSPMGP00000009776"/>
<dbReference type="GO" id="GO:0005886">
    <property type="term" value="C:plasma membrane"/>
    <property type="evidence" value="ECO:0007669"/>
    <property type="project" value="UniProtKB-SubCell"/>
</dbReference>
<dbReference type="Gene3D" id="1.10.750.10">
    <property type="entry name" value="von Hippel-Lindau disease tumour suppressor, alpha domain"/>
    <property type="match status" value="1"/>
</dbReference>
<evidence type="ECO:0000256" key="3">
    <source>
        <dbReference type="ARBA" id="ARBA00004240"/>
    </source>
</evidence>
<accession>A0A3B3ZZU7</accession>
<dbReference type="GO" id="GO:0001666">
    <property type="term" value="P:response to hypoxia"/>
    <property type="evidence" value="ECO:0007669"/>
    <property type="project" value="UniProtKB-ARBA"/>
</dbReference>
<feature type="domain" description="von Hippel-Lindau disease tumour suppressor alpha" evidence="17">
    <location>
        <begin position="105"/>
        <end position="153"/>
    </location>
</feature>
<dbReference type="FunFam" id="2.60.40.780:FF:000001">
    <property type="entry name" value="von Hippel-Lindau disease tumor suppressor"/>
    <property type="match status" value="1"/>
</dbReference>
<keyword evidence="19" id="KW-1185">Reference proteome</keyword>
<evidence type="ECO:0000256" key="12">
    <source>
        <dbReference type="ARBA" id="ARBA00023242"/>
    </source>
</evidence>
<reference evidence="18" key="1">
    <citation type="submission" date="2025-08" db="UniProtKB">
        <authorList>
            <consortium name="Ensembl"/>
        </authorList>
    </citation>
    <scope>IDENTIFICATION</scope>
</reference>
<evidence type="ECO:0000259" key="17">
    <source>
        <dbReference type="Pfam" id="PF17211"/>
    </source>
</evidence>
<dbReference type="InterPro" id="IPR036208">
    <property type="entry name" value="VHL_sf"/>
</dbReference>
<evidence type="ECO:0000313" key="19">
    <source>
        <dbReference type="Proteomes" id="UP000261520"/>
    </source>
</evidence>
<evidence type="ECO:0000256" key="1">
    <source>
        <dbReference type="ARBA" id="ARBA00004123"/>
    </source>
</evidence>
<evidence type="ECO:0000256" key="15">
    <source>
        <dbReference type="ARBA" id="ARBA00080646"/>
    </source>
</evidence>
<evidence type="ECO:0000256" key="10">
    <source>
        <dbReference type="ARBA" id="ARBA00022824"/>
    </source>
</evidence>
<evidence type="ECO:0000256" key="8">
    <source>
        <dbReference type="ARBA" id="ARBA00022490"/>
    </source>
</evidence>
<dbReference type="AlphaFoldDB" id="A0A3B3ZZU7"/>
<evidence type="ECO:0000259" key="16">
    <source>
        <dbReference type="Pfam" id="PF01847"/>
    </source>
</evidence>
<keyword evidence="10" id="KW-0256">Endoplasmic reticulum</keyword>
<keyword evidence="9" id="KW-0833">Ubl conjugation pathway</keyword>